<dbReference type="PANTHER" id="PTHR34776:SF1">
    <property type="entry name" value="F17F16.3 PROTEIN"/>
    <property type="match status" value="1"/>
</dbReference>
<proteinExistence type="predicted"/>
<feature type="region of interest" description="Disordered" evidence="1">
    <location>
        <begin position="1"/>
        <end position="188"/>
    </location>
</feature>
<feature type="compositionally biased region" description="Basic and acidic residues" evidence="1">
    <location>
        <begin position="404"/>
        <end position="417"/>
    </location>
</feature>
<feature type="region of interest" description="Disordered" evidence="1">
    <location>
        <begin position="345"/>
        <end position="364"/>
    </location>
</feature>
<dbReference type="EMBL" id="JAJGCB010000015">
    <property type="protein sequence ID" value="KAJ8989060.1"/>
    <property type="molecule type" value="Genomic_DNA"/>
</dbReference>
<feature type="compositionally biased region" description="Basic and acidic residues" evidence="1">
    <location>
        <begin position="69"/>
        <end position="88"/>
    </location>
</feature>
<feature type="compositionally biased region" description="Polar residues" evidence="1">
    <location>
        <begin position="89"/>
        <end position="99"/>
    </location>
</feature>
<evidence type="ECO:0000313" key="3">
    <source>
        <dbReference type="Proteomes" id="UP001161757"/>
    </source>
</evidence>
<sequence length="460" mass="50883">MPSTRRSSARIAAQSQNSSSPQQPKSSPTAAASKKRKNEAQGSSPSAKRGKKHAEPEQKTLEETIENGDQPKDTPTEKVEKEHDKPEQTEAQQANGDSTSSKKEEEKPQGADDDTKMTGTEGDEKAQQATKEEGAEPAEPEQKKEDKDAASDEPKKEENTKQEESKEKPSETNGDAVIAEGRDDNDVPSSILEKGIIYFFFRARVNVDDPQDVNDIARTYIVMRPLPLDAKLGDGPIGDEGNCRLLALPKKVLPQSGRDRFMAFVEKAKTGFKELKESFMAGSEHETKTSGKSHVPPATPLAEGVYAITSTGRESHLAYIITIPSELGEVQKELGLHERGSFIMSVKNPTQPQPSNTNLPKDPEYPKEILDEFGSLRWKPLQPKYLDYPNAQVLIIGGHWDKATEQRPKDDREHNAPPEEELEKLEGEDEIRVKHLKGDDAVFADLGISSKDFPKVPTTW</sequence>
<evidence type="ECO:0000313" key="2">
    <source>
        <dbReference type="EMBL" id="KAJ8989060.1"/>
    </source>
</evidence>
<dbReference type="Proteomes" id="UP001161757">
    <property type="component" value="Unassembled WGS sequence"/>
</dbReference>
<dbReference type="PANTHER" id="PTHR34776">
    <property type="entry name" value="F17F16.3 PROTEIN"/>
    <property type="match status" value="1"/>
</dbReference>
<feature type="compositionally biased region" description="Acidic residues" evidence="1">
    <location>
        <begin position="418"/>
        <end position="427"/>
    </location>
</feature>
<evidence type="ECO:0000256" key="1">
    <source>
        <dbReference type="SAM" id="MobiDB-lite"/>
    </source>
</evidence>
<feature type="compositionally biased region" description="Low complexity" evidence="1">
    <location>
        <begin position="12"/>
        <end position="32"/>
    </location>
</feature>
<feature type="compositionally biased region" description="Basic and acidic residues" evidence="1">
    <location>
        <begin position="100"/>
        <end position="170"/>
    </location>
</feature>
<reference evidence="2" key="1">
    <citation type="submission" date="2023-01" db="EMBL/GenBank/DDBJ databases">
        <title>Exophiala dermititidis isolated from Cystic Fibrosis Patient.</title>
        <authorList>
            <person name="Kurbessoian T."/>
            <person name="Crocker A."/>
            <person name="Murante D."/>
            <person name="Hogan D.A."/>
            <person name="Stajich J.E."/>
        </authorList>
    </citation>
    <scope>NUCLEOTIDE SEQUENCE</scope>
    <source>
        <strain evidence="2">Ex8</strain>
    </source>
</reference>
<comment type="caution">
    <text evidence="2">The sequence shown here is derived from an EMBL/GenBank/DDBJ whole genome shotgun (WGS) entry which is preliminary data.</text>
</comment>
<gene>
    <name evidence="2" type="ORF">HRR80_006788</name>
</gene>
<name>A0AAN6EPB3_EXODE</name>
<feature type="compositionally biased region" description="Polar residues" evidence="1">
    <location>
        <begin position="347"/>
        <end position="359"/>
    </location>
</feature>
<protein>
    <submittedName>
        <fullName evidence="2">Uncharacterized protein</fullName>
    </submittedName>
</protein>
<dbReference type="AlphaFoldDB" id="A0AAN6EPB3"/>
<feature type="compositionally biased region" description="Basic and acidic residues" evidence="1">
    <location>
        <begin position="53"/>
        <end position="62"/>
    </location>
</feature>
<organism evidence="2 3">
    <name type="scientific">Exophiala dermatitidis</name>
    <name type="common">Black yeast-like fungus</name>
    <name type="synonym">Wangiella dermatitidis</name>
    <dbReference type="NCBI Taxonomy" id="5970"/>
    <lineage>
        <taxon>Eukaryota</taxon>
        <taxon>Fungi</taxon>
        <taxon>Dikarya</taxon>
        <taxon>Ascomycota</taxon>
        <taxon>Pezizomycotina</taxon>
        <taxon>Eurotiomycetes</taxon>
        <taxon>Chaetothyriomycetidae</taxon>
        <taxon>Chaetothyriales</taxon>
        <taxon>Herpotrichiellaceae</taxon>
        <taxon>Exophiala</taxon>
    </lineage>
</organism>
<accession>A0AAN6EPB3</accession>
<feature type="region of interest" description="Disordered" evidence="1">
    <location>
        <begin position="404"/>
        <end position="427"/>
    </location>
</feature>